<evidence type="ECO:0000256" key="5">
    <source>
        <dbReference type="SAM" id="Phobius"/>
    </source>
</evidence>
<dbReference type="AlphaFoldDB" id="A0A8C9X0N6"/>
<keyword evidence="9" id="KW-1185">Reference proteome</keyword>
<evidence type="ECO:0000259" key="7">
    <source>
        <dbReference type="SMART" id="SM00082"/>
    </source>
</evidence>
<feature type="signal peptide" evidence="6">
    <location>
        <begin position="1"/>
        <end position="25"/>
    </location>
</feature>
<keyword evidence="1" id="KW-0433">Leucine-rich repeat</keyword>
<feature type="chain" id="PRO_5034209976" evidence="6">
    <location>
        <begin position="26"/>
        <end position="819"/>
    </location>
</feature>
<reference evidence="8" key="1">
    <citation type="submission" date="2025-08" db="UniProtKB">
        <authorList>
            <consortium name="Ensembl"/>
        </authorList>
    </citation>
    <scope>IDENTIFICATION</scope>
</reference>
<keyword evidence="3" id="KW-0677">Repeat</keyword>
<evidence type="ECO:0000313" key="9">
    <source>
        <dbReference type="Proteomes" id="UP000694568"/>
    </source>
</evidence>
<dbReference type="Gene3D" id="3.80.10.10">
    <property type="entry name" value="Ribonuclease Inhibitor"/>
    <property type="match status" value="1"/>
</dbReference>
<evidence type="ECO:0000256" key="1">
    <source>
        <dbReference type="ARBA" id="ARBA00022614"/>
    </source>
</evidence>
<dbReference type="Pfam" id="PF22986">
    <property type="entry name" value="Fn3_ELFN"/>
    <property type="match status" value="1"/>
</dbReference>
<dbReference type="InterPro" id="IPR000483">
    <property type="entry name" value="Cys-rich_flank_reg_C"/>
</dbReference>
<feature type="compositionally biased region" description="Low complexity" evidence="4">
    <location>
        <begin position="627"/>
        <end position="648"/>
    </location>
</feature>
<dbReference type="InterPro" id="IPR003591">
    <property type="entry name" value="Leu-rich_rpt_typical-subtyp"/>
</dbReference>
<organism evidence="8 9">
    <name type="scientific">Sander lucioperca</name>
    <name type="common">Pike-perch</name>
    <name type="synonym">Perca lucioperca</name>
    <dbReference type="NCBI Taxonomy" id="283035"/>
    <lineage>
        <taxon>Eukaryota</taxon>
        <taxon>Metazoa</taxon>
        <taxon>Chordata</taxon>
        <taxon>Craniata</taxon>
        <taxon>Vertebrata</taxon>
        <taxon>Euteleostomi</taxon>
        <taxon>Actinopterygii</taxon>
        <taxon>Neopterygii</taxon>
        <taxon>Teleostei</taxon>
        <taxon>Neoteleostei</taxon>
        <taxon>Acanthomorphata</taxon>
        <taxon>Eupercaria</taxon>
        <taxon>Perciformes</taxon>
        <taxon>Percoidei</taxon>
        <taxon>Percidae</taxon>
        <taxon>Luciopercinae</taxon>
        <taxon>Sander</taxon>
    </lineage>
</organism>
<feature type="transmembrane region" description="Helical" evidence="5">
    <location>
        <begin position="406"/>
        <end position="428"/>
    </location>
</feature>
<dbReference type="PANTHER" id="PTHR24369">
    <property type="entry name" value="ANTIGEN BSP, PUTATIVE-RELATED"/>
    <property type="match status" value="1"/>
</dbReference>
<dbReference type="GO" id="GO:0005886">
    <property type="term" value="C:plasma membrane"/>
    <property type="evidence" value="ECO:0007669"/>
    <property type="project" value="TreeGrafter"/>
</dbReference>
<dbReference type="SMART" id="SM00082">
    <property type="entry name" value="LRRCT"/>
    <property type="match status" value="1"/>
</dbReference>
<sequence length="819" mass="91762">HRRLASSFLCWLALLSIMRLPMVTADCWLIEGEKGFVWLAICSMNQPPYETIPSHINSTIVDLRLNENKIRSVHFSSLSRFGNLTYLNLTKNDISYVEDGAFSAQFNLQVLQMGFNKLRNLTEGMLRGLGKLQYLYLQANLIETVTPNTFWECPNIENIDLSMNRYRPGSVLDGSLFSGLSKLTTCELYTNPFHCTCELQGFVRWLSAFPNRTSERMVCESPQGFFGYTLLSQNPRMPAHRNALDALSKICTDDGSSVTSFYVISPHDSTTPPSDFASPCGLDDCASGTPPDEVISLSPIFSDPNPIMTLKQMRHSSAVITVQIPHPYRKMYILVLYNNSFFTDIQNLKNQREDIELKNLKPNIDYRYCVASIRNSLRFNHTCLTISTGRRAGAERIANQSSATHYIMTILGCLFGMLLFLGLVVHCLRKKRIMQEKERKMSRIQRTLIELKYGGEGGIEGSSGGSVSQKLGAGDSLSRMPYLPQGGEIDPYKLQEVIETPVHKPAKLNYMEVRGPEMSPQANPQGSVAEISTIAKEVDKVNQIINNCIDALKSESTSFQQGIKSPSSAGGGAVSTAEPQLVLLSEQGERERGSEFLSPVYKGGRGGREERGRSYHHSLQRHHSVEAPPASKRPSTSSSPGSARSPRSFRSEGGYHSSETRYIERASPGERGERGGGGGEQHLQEMQHHPQILQELHHHPGGRKPSMLDPLTLNRQAKQRELAYSQLSPHYPLSPQYHNLSYCSSPDEDEEDEGLLCTPTLGLWERFKLHRKRHRQASMEDEGYVAAGHALRRKVQFAKDEDLHDILDYWKGVSAQQKT</sequence>
<evidence type="ECO:0000256" key="6">
    <source>
        <dbReference type="SAM" id="SignalP"/>
    </source>
</evidence>
<protein>
    <submittedName>
        <fullName evidence="8">Extracellular leucine rich repeat and fibronectin type III domain containing 1</fullName>
    </submittedName>
</protein>
<dbReference type="InterPro" id="IPR055106">
    <property type="entry name" value="ELFN_Fn3"/>
</dbReference>
<dbReference type="Gene3D" id="1.20.5.900">
    <property type="entry name" value="transmembrane domain of human cd4"/>
    <property type="match status" value="1"/>
</dbReference>
<dbReference type="Ensembl" id="ENSSLUT00000002212.1">
    <property type="protein sequence ID" value="ENSSLUP00000002126.1"/>
    <property type="gene ID" value="ENSSLUG00000000982.1"/>
</dbReference>
<reference evidence="8" key="2">
    <citation type="submission" date="2025-09" db="UniProtKB">
        <authorList>
            <consortium name="Ensembl"/>
        </authorList>
    </citation>
    <scope>IDENTIFICATION</scope>
</reference>
<feature type="compositionally biased region" description="Basic and acidic residues" evidence="4">
    <location>
        <begin position="658"/>
        <end position="674"/>
    </location>
</feature>
<dbReference type="InterPro" id="IPR032675">
    <property type="entry name" value="LRR_dom_sf"/>
</dbReference>
<name>A0A8C9X0N6_SANLU</name>
<keyword evidence="2 6" id="KW-0732">Signal</keyword>
<proteinExistence type="predicted"/>
<feature type="region of interest" description="Disordered" evidence="4">
    <location>
        <begin position="585"/>
        <end position="682"/>
    </location>
</feature>
<evidence type="ECO:0000313" key="8">
    <source>
        <dbReference type="Ensembl" id="ENSSLUP00000002126.1"/>
    </source>
</evidence>
<dbReference type="SMART" id="SM00369">
    <property type="entry name" value="LRR_TYP"/>
    <property type="match status" value="3"/>
</dbReference>
<evidence type="ECO:0000256" key="3">
    <source>
        <dbReference type="ARBA" id="ARBA00022737"/>
    </source>
</evidence>
<dbReference type="PANTHER" id="PTHR24369:SF204">
    <property type="entry name" value="PROTEIN PHOSPHATASE 1 REGULATORY SUBUNIT 29-RELATED"/>
    <property type="match status" value="1"/>
</dbReference>
<dbReference type="Proteomes" id="UP000694568">
    <property type="component" value="Unplaced"/>
</dbReference>
<evidence type="ECO:0000256" key="2">
    <source>
        <dbReference type="ARBA" id="ARBA00022729"/>
    </source>
</evidence>
<dbReference type="GeneTree" id="ENSGT00940000161391"/>
<keyword evidence="5" id="KW-0472">Membrane</keyword>
<dbReference type="InterPro" id="IPR001611">
    <property type="entry name" value="Leu-rich_rpt"/>
</dbReference>
<feature type="domain" description="LRRCT" evidence="7">
    <location>
        <begin position="191"/>
        <end position="236"/>
    </location>
</feature>
<dbReference type="SUPFAM" id="SSF52058">
    <property type="entry name" value="L domain-like"/>
    <property type="match status" value="1"/>
</dbReference>
<dbReference type="Pfam" id="PF13855">
    <property type="entry name" value="LRR_8"/>
    <property type="match status" value="1"/>
</dbReference>
<evidence type="ECO:0000256" key="4">
    <source>
        <dbReference type="SAM" id="MobiDB-lite"/>
    </source>
</evidence>
<keyword evidence="5" id="KW-1133">Transmembrane helix</keyword>
<accession>A0A8C9X0N6</accession>
<keyword evidence="5" id="KW-0812">Transmembrane</keyword>
<dbReference type="InterPro" id="IPR050541">
    <property type="entry name" value="LRR_TM_domain-containing"/>
</dbReference>